<gene>
    <name evidence="2" type="ORF">RQX22_17935</name>
</gene>
<sequence length="329" mass="36410">MSSAEIDRKASEWLARRDGDRWSNAAQADLDQWLAESTLHRVSYLRLQKAWQRMNRLSALQVPSTDAEPLDEERADQARRRRWARWSLAAGIAATMGLTATLVHDSDGVVVPAQVEPAVYATAIGGQEIVPLSDGTRVELNTDTRIRAQLAANERRVWLDQGEAYFEVAHDAARPFVVDAGARRVTVLGTKFSVRRDGDSVEVAVIEGRVRVEAPAGEGEAKIVTGGDMVIAKPVERNLLVVRQNLGAVEKELSWREGVLNFDSTSLADVVAEFNRYNRRKMVIADPATAAIRIEGMFNATDGEAFARMLREAFGLEVDMRKEKIIISG</sequence>
<dbReference type="Proteomes" id="UP001259572">
    <property type="component" value="Unassembled WGS sequence"/>
</dbReference>
<dbReference type="InterPro" id="IPR012373">
    <property type="entry name" value="Ferrdict_sens_TM"/>
</dbReference>
<dbReference type="Gene3D" id="2.60.120.1440">
    <property type="match status" value="1"/>
</dbReference>
<dbReference type="PIRSF" id="PIRSF018266">
    <property type="entry name" value="FecR"/>
    <property type="match status" value="1"/>
</dbReference>
<proteinExistence type="predicted"/>
<evidence type="ECO:0000313" key="3">
    <source>
        <dbReference type="Proteomes" id="UP001259572"/>
    </source>
</evidence>
<feature type="domain" description="FecR protein" evidence="1">
    <location>
        <begin position="119"/>
        <end position="211"/>
    </location>
</feature>
<dbReference type="PANTHER" id="PTHR30273:SF2">
    <property type="entry name" value="PROTEIN FECR"/>
    <property type="match status" value="1"/>
</dbReference>
<dbReference type="Gene3D" id="3.55.50.30">
    <property type="match status" value="1"/>
</dbReference>
<evidence type="ECO:0000313" key="2">
    <source>
        <dbReference type="EMBL" id="MDT9600843.1"/>
    </source>
</evidence>
<dbReference type="EMBL" id="JAVUPU010000013">
    <property type="protein sequence ID" value="MDT9600843.1"/>
    <property type="molecule type" value="Genomic_DNA"/>
</dbReference>
<reference evidence="2 3" key="1">
    <citation type="submission" date="2023-05" db="EMBL/GenBank/DDBJ databases">
        <authorList>
            <person name="Guo Y."/>
        </authorList>
    </citation>
    <scope>NUCLEOTIDE SEQUENCE [LARGE SCALE GENOMIC DNA]</scope>
    <source>
        <strain evidence="2 3">GR2756</strain>
    </source>
</reference>
<name>A0ABU3QBS0_9SPHN</name>
<accession>A0ABU3QBS0</accession>
<evidence type="ECO:0000259" key="1">
    <source>
        <dbReference type="Pfam" id="PF04773"/>
    </source>
</evidence>
<dbReference type="InterPro" id="IPR006860">
    <property type="entry name" value="FecR"/>
</dbReference>
<dbReference type="PANTHER" id="PTHR30273">
    <property type="entry name" value="PERIPLASMIC SIGNAL SENSOR AND SIGMA FACTOR ACTIVATOR FECR-RELATED"/>
    <property type="match status" value="1"/>
</dbReference>
<keyword evidence="3" id="KW-1185">Reference proteome</keyword>
<protein>
    <submittedName>
        <fullName evidence="2">FecR domain-containing protein</fullName>
    </submittedName>
</protein>
<organism evidence="2 3">
    <name type="scientific">Sphingosinicella rhizophila</name>
    <dbReference type="NCBI Taxonomy" id="3050082"/>
    <lineage>
        <taxon>Bacteria</taxon>
        <taxon>Pseudomonadati</taxon>
        <taxon>Pseudomonadota</taxon>
        <taxon>Alphaproteobacteria</taxon>
        <taxon>Sphingomonadales</taxon>
        <taxon>Sphingosinicellaceae</taxon>
        <taxon>Sphingosinicella</taxon>
    </lineage>
</organism>
<dbReference type="Pfam" id="PF04773">
    <property type="entry name" value="FecR"/>
    <property type="match status" value="1"/>
</dbReference>
<comment type="caution">
    <text evidence="2">The sequence shown here is derived from an EMBL/GenBank/DDBJ whole genome shotgun (WGS) entry which is preliminary data.</text>
</comment>
<dbReference type="RefSeq" id="WP_315728365.1">
    <property type="nucleotide sequence ID" value="NZ_JAVUPU010000013.1"/>
</dbReference>